<organism evidence="3 4">
    <name type="scientific">Streptomyces smyrnaeus</name>
    <dbReference type="NCBI Taxonomy" id="1387713"/>
    <lineage>
        <taxon>Bacteria</taxon>
        <taxon>Bacillati</taxon>
        <taxon>Actinomycetota</taxon>
        <taxon>Actinomycetes</taxon>
        <taxon>Kitasatosporales</taxon>
        <taxon>Streptomycetaceae</taxon>
        <taxon>Streptomyces</taxon>
    </lineage>
</organism>
<dbReference type="Proteomes" id="UP000721954">
    <property type="component" value="Unassembled WGS sequence"/>
</dbReference>
<dbReference type="GO" id="GO:0004519">
    <property type="term" value="F:endonuclease activity"/>
    <property type="evidence" value="ECO:0007669"/>
    <property type="project" value="UniProtKB-KW"/>
</dbReference>
<dbReference type="PANTHER" id="PTHR24094:SF15">
    <property type="entry name" value="AMP-DEPENDENT SYNTHETASE_LIGASE DOMAIN-CONTAINING PROTEIN-RELATED"/>
    <property type="match status" value="1"/>
</dbReference>
<protein>
    <submittedName>
        <fullName evidence="3">HNH endonuclease</fullName>
    </submittedName>
</protein>
<name>A0ABS3XSK6_9ACTN</name>
<evidence type="ECO:0000313" key="4">
    <source>
        <dbReference type="Proteomes" id="UP000721954"/>
    </source>
</evidence>
<dbReference type="PANTHER" id="PTHR24094">
    <property type="entry name" value="SECRETED PROTEIN"/>
    <property type="match status" value="1"/>
</dbReference>
<reference evidence="3 4" key="1">
    <citation type="submission" date="2021-02" db="EMBL/GenBank/DDBJ databases">
        <title>Streptomyces spirodelae sp. nov., isolated from duckweed.</title>
        <authorList>
            <person name="Saimee Y."/>
            <person name="Duangmal K."/>
        </authorList>
    </citation>
    <scope>NUCLEOTIDE SEQUENCE [LARGE SCALE GENOMIC DNA]</scope>
    <source>
        <strain evidence="3 4">DSM 42105</strain>
    </source>
</reference>
<dbReference type="InterPro" id="IPR011089">
    <property type="entry name" value="GmrSD_C"/>
</dbReference>
<feature type="domain" description="GmrSD restriction endonucleases C-terminal" evidence="2">
    <location>
        <begin position="95"/>
        <end position="207"/>
    </location>
</feature>
<feature type="compositionally biased region" description="Polar residues" evidence="1">
    <location>
        <begin position="1"/>
        <end position="11"/>
    </location>
</feature>
<gene>
    <name evidence="3" type="ORF">JW613_08660</name>
</gene>
<evidence type="ECO:0000313" key="3">
    <source>
        <dbReference type="EMBL" id="MBO8198377.1"/>
    </source>
</evidence>
<evidence type="ECO:0000259" key="2">
    <source>
        <dbReference type="Pfam" id="PF07510"/>
    </source>
</evidence>
<sequence>MGCSPSDTSSPEQDKPSADEPSADGKNPGGEGRLPGLPTAAKARQQLDELEVAAHRSMSGYSRERFPHWSAQGDSCDTREKVLARSGTDVERDEECRAVSGRWTSLYDGKKVGDASELDIDHMVPLANAWRSGADKWPQKKREAFANDLTHPQLLAVTASTNRTKGDQGPEEWQPPVKATWCVYARAWTSVKATYQLTVTRAEKNELDEMLATCGR</sequence>
<keyword evidence="3" id="KW-0540">Nuclease</keyword>
<dbReference type="Pfam" id="PF07510">
    <property type="entry name" value="GmrSD_C"/>
    <property type="match status" value="1"/>
</dbReference>
<comment type="caution">
    <text evidence="3">The sequence shown here is derived from an EMBL/GenBank/DDBJ whole genome shotgun (WGS) entry which is preliminary data.</text>
</comment>
<keyword evidence="4" id="KW-1185">Reference proteome</keyword>
<dbReference type="EMBL" id="JAFFZM010000004">
    <property type="protein sequence ID" value="MBO8198377.1"/>
    <property type="molecule type" value="Genomic_DNA"/>
</dbReference>
<proteinExistence type="predicted"/>
<keyword evidence="3" id="KW-0378">Hydrolase</keyword>
<feature type="region of interest" description="Disordered" evidence="1">
    <location>
        <begin position="1"/>
        <end position="79"/>
    </location>
</feature>
<accession>A0ABS3XSK6</accession>
<evidence type="ECO:0000256" key="1">
    <source>
        <dbReference type="SAM" id="MobiDB-lite"/>
    </source>
</evidence>
<keyword evidence="3" id="KW-0255">Endonuclease</keyword>